<dbReference type="Pfam" id="PF13399">
    <property type="entry name" value="LytR_C"/>
    <property type="match status" value="1"/>
</dbReference>
<protein>
    <recommendedName>
        <fullName evidence="3">LytR/CpsA/Psr regulator C-terminal domain-containing protein</fullName>
    </recommendedName>
</protein>
<dbReference type="Gene3D" id="3.30.70.2390">
    <property type="match status" value="1"/>
</dbReference>
<gene>
    <name evidence="4" type="ORF">F4559_006152</name>
</gene>
<keyword evidence="2" id="KW-1133">Transmembrane helix</keyword>
<feature type="transmembrane region" description="Helical" evidence="2">
    <location>
        <begin position="15"/>
        <end position="37"/>
    </location>
</feature>
<accession>A0A7W7WZH0</accession>
<evidence type="ECO:0000313" key="5">
    <source>
        <dbReference type="Proteomes" id="UP000542674"/>
    </source>
</evidence>
<dbReference type="RefSeq" id="WP_184674542.1">
    <property type="nucleotide sequence ID" value="NZ_BAABAI010000047.1"/>
</dbReference>
<name>A0A7W7WZH0_9PSEU</name>
<feature type="compositionally biased region" description="Low complexity" evidence="1">
    <location>
        <begin position="50"/>
        <end position="105"/>
    </location>
</feature>
<dbReference type="AlphaFoldDB" id="A0A7W7WZH0"/>
<dbReference type="InterPro" id="IPR027381">
    <property type="entry name" value="LytR/CpsA/Psr_C"/>
</dbReference>
<keyword evidence="2" id="KW-0812">Transmembrane</keyword>
<keyword evidence="5" id="KW-1185">Reference proteome</keyword>
<dbReference type="Proteomes" id="UP000542674">
    <property type="component" value="Unassembled WGS sequence"/>
</dbReference>
<evidence type="ECO:0000259" key="3">
    <source>
        <dbReference type="Pfam" id="PF13399"/>
    </source>
</evidence>
<sequence>MTNPEPTGSAHPARAAGIVLLGVAAVALVIGVASLFVDSDDSTVAGQSRAASTAESTSSATTAAPPVTTAVPAPRTTTSAVPSSAPPAATSAAPTSAAPTTSGQASAKPLVRVYNNSTIVGLGARAAEDVKRAGWEVADTANYSQGQIPTTTVYFRPGTDEEASARQLAEVLHARAEPRFEGIVGAHAGIIVIVTNDYKGTTGAKK</sequence>
<evidence type="ECO:0000256" key="2">
    <source>
        <dbReference type="SAM" id="Phobius"/>
    </source>
</evidence>
<proteinExistence type="predicted"/>
<comment type="caution">
    <text evidence="4">The sequence shown here is derived from an EMBL/GenBank/DDBJ whole genome shotgun (WGS) entry which is preliminary data.</text>
</comment>
<dbReference type="EMBL" id="JACHJS010000001">
    <property type="protein sequence ID" value="MBB4968793.1"/>
    <property type="molecule type" value="Genomic_DNA"/>
</dbReference>
<keyword evidence="2" id="KW-0472">Membrane</keyword>
<organism evidence="4 5">
    <name type="scientific">Saccharothrix violaceirubra</name>
    <dbReference type="NCBI Taxonomy" id="413306"/>
    <lineage>
        <taxon>Bacteria</taxon>
        <taxon>Bacillati</taxon>
        <taxon>Actinomycetota</taxon>
        <taxon>Actinomycetes</taxon>
        <taxon>Pseudonocardiales</taxon>
        <taxon>Pseudonocardiaceae</taxon>
        <taxon>Saccharothrix</taxon>
    </lineage>
</organism>
<evidence type="ECO:0000256" key="1">
    <source>
        <dbReference type="SAM" id="MobiDB-lite"/>
    </source>
</evidence>
<feature type="domain" description="LytR/CpsA/Psr regulator C-terminal" evidence="3">
    <location>
        <begin position="111"/>
        <end position="198"/>
    </location>
</feature>
<feature type="region of interest" description="Disordered" evidence="1">
    <location>
        <begin position="48"/>
        <end position="105"/>
    </location>
</feature>
<evidence type="ECO:0000313" key="4">
    <source>
        <dbReference type="EMBL" id="MBB4968793.1"/>
    </source>
</evidence>
<reference evidence="4 5" key="1">
    <citation type="submission" date="2020-08" db="EMBL/GenBank/DDBJ databases">
        <title>Sequencing the genomes of 1000 actinobacteria strains.</title>
        <authorList>
            <person name="Klenk H.-P."/>
        </authorList>
    </citation>
    <scope>NUCLEOTIDE SEQUENCE [LARGE SCALE GENOMIC DNA]</scope>
    <source>
        <strain evidence="4 5">DSM 45084</strain>
    </source>
</reference>